<dbReference type="OMA" id="CHTEESL"/>
<evidence type="ECO:0000313" key="2">
    <source>
        <dbReference type="EMBL" id="OAR02328.1"/>
    </source>
</evidence>
<name>A0A179II93_CORDF</name>
<dbReference type="InterPro" id="IPR010730">
    <property type="entry name" value="HET"/>
</dbReference>
<comment type="caution">
    <text evidence="2">The sequence shown here is derived from an EMBL/GenBank/DDBJ whole genome shotgun (WGS) entry which is preliminary data.</text>
</comment>
<evidence type="ECO:0000313" key="3">
    <source>
        <dbReference type="Proteomes" id="UP000243081"/>
    </source>
</evidence>
<gene>
    <name evidence="2" type="ORF">LLEC1_07800</name>
</gene>
<organism evidence="2 3">
    <name type="scientific">Cordyceps confragosa</name>
    <name type="common">Lecanicillium lecanii</name>
    <dbReference type="NCBI Taxonomy" id="2714763"/>
    <lineage>
        <taxon>Eukaryota</taxon>
        <taxon>Fungi</taxon>
        <taxon>Dikarya</taxon>
        <taxon>Ascomycota</taxon>
        <taxon>Pezizomycotina</taxon>
        <taxon>Sordariomycetes</taxon>
        <taxon>Hypocreomycetidae</taxon>
        <taxon>Hypocreales</taxon>
        <taxon>Cordycipitaceae</taxon>
        <taxon>Akanthomyces</taxon>
    </lineage>
</organism>
<proteinExistence type="predicted"/>
<dbReference type="Proteomes" id="UP000243081">
    <property type="component" value="Unassembled WGS sequence"/>
</dbReference>
<accession>A0A179II93</accession>
<protein>
    <recommendedName>
        <fullName evidence="1">Heterokaryon incompatibility domain-containing protein</fullName>
    </recommendedName>
</protein>
<dbReference type="PANTHER" id="PTHR24148:SF64">
    <property type="entry name" value="HETEROKARYON INCOMPATIBILITY DOMAIN-CONTAINING PROTEIN"/>
    <property type="match status" value="1"/>
</dbReference>
<evidence type="ECO:0000259" key="1">
    <source>
        <dbReference type="Pfam" id="PF06985"/>
    </source>
</evidence>
<feature type="non-terminal residue" evidence="2">
    <location>
        <position position="480"/>
    </location>
</feature>
<dbReference type="EMBL" id="LUKN01000743">
    <property type="protein sequence ID" value="OAR02328.1"/>
    <property type="molecule type" value="Genomic_DNA"/>
</dbReference>
<dbReference type="InterPro" id="IPR052895">
    <property type="entry name" value="HetReg/Transcr_Mod"/>
</dbReference>
<keyword evidence="3" id="KW-1185">Reference proteome</keyword>
<feature type="domain" description="Heterokaryon incompatibility" evidence="1">
    <location>
        <begin position="47"/>
        <end position="220"/>
    </location>
</feature>
<dbReference type="OrthoDB" id="2504919at2759"/>
<reference evidence="2 3" key="1">
    <citation type="submission" date="2016-03" db="EMBL/GenBank/DDBJ databases">
        <title>Fine-scale spatial genetic structure of a fungal parasite of coffee scale insects.</title>
        <authorList>
            <person name="Jackson D."/>
            <person name="Zemenick K.A."/>
            <person name="Malloure B."/>
            <person name="Quandt C.A."/>
            <person name="James T.Y."/>
        </authorList>
    </citation>
    <scope>NUCLEOTIDE SEQUENCE [LARGE SCALE GENOMIC DNA]</scope>
    <source>
        <strain evidence="2 3">UM487</strain>
    </source>
</reference>
<dbReference type="PANTHER" id="PTHR24148">
    <property type="entry name" value="ANKYRIN REPEAT DOMAIN-CONTAINING PROTEIN 39 HOMOLOG-RELATED"/>
    <property type="match status" value="1"/>
</dbReference>
<dbReference type="Pfam" id="PF06985">
    <property type="entry name" value="HET"/>
    <property type="match status" value="1"/>
</dbReference>
<dbReference type="AlphaFoldDB" id="A0A179II93"/>
<sequence length="480" mass="53970">MQAQDNSYKHTKLPPRYIRVLELQPSTSADAALACRLRAQTIADVSYEALSYVWGKPTVFHTTIWCVDEDHADRGGGTLCIGANLATALLAYRLVDRARRIWVDAICIRQDDLDERLSQVRMMGDIFRSATQVLCWLGAFQEPKTGESLALTATHFLREFNEDQAGHLRHIQSVIHKNKAGTNEPSAEGSDEDQQLLETWRAVKTFFDIEYFHRAWIIQEIGLARRARISWGRSDICIDWAEVARFVLFLDDNGASVINALDLKSWVCNHINLVWSNKPDGTPLYDFSEVLHWARVHFSTDPRDFVYSLLGHPSAVVGGRLLIEPVYTLSTAQVYTELVVSIVQRTHSLHILAFVDHGEESNPMGLPTWVPDWHALNLVAPLRCPTRAASLEYGTVTVGDDSSMKTPTLRCRGALISSLRAYSDMIDPKELAITDYAAEVEKKLPFLLDHVYAQLVLTQPAETRPSADYFISALSCFSPV</sequence>